<dbReference type="InterPro" id="IPR036881">
    <property type="entry name" value="Glyco_hydro_3_C_sf"/>
</dbReference>
<evidence type="ECO:0000256" key="8">
    <source>
        <dbReference type="ARBA" id="ARBA00023277"/>
    </source>
</evidence>
<dbReference type="EC" id="3.2.1.21" evidence="12"/>
<dbReference type="InterPro" id="IPR036962">
    <property type="entry name" value="Glyco_hydro_3_N_sf"/>
</dbReference>
<evidence type="ECO:0000256" key="1">
    <source>
        <dbReference type="ARBA" id="ARBA00000448"/>
    </source>
</evidence>
<dbReference type="InterPro" id="IPR019800">
    <property type="entry name" value="Glyco_hydro_3_AS"/>
</dbReference>
<evidence type="ECO:0000256" key="7">
    <source>
        <dbReference type="ARBA" id="ARBA00022801"/>
    </source>
</evidence>
<dbReference type="OrthoDB" id="416222at2759"/>
<evidence type="ECO:0000256" key="9">
    <source>
        <dbReference type="ARBA" id="ARBA00023295"/>
    </source>
</evidence>
<evidence type="ECO:0000256" key="12">
    <source>
        <dbReference type="RuleBase" id="RU361161"/>
    </source>
</evidence>
<dbReference type="Pfam" id="PF00933">
    <property type="entry name" value="Glyco_hydro_3"/>
    <property type="match status" value="1"/>
</dbReference>
<dbReference type="InterPro" id="IPR050288">
    <property type="entry name" value="Cellulose_deg_GH3"/>
</dbReference>
<dbReference type="InterPro" id="IPR026891">
    <property type="entry name" value="Fn3-like"/>
</dbReference>
<name>A0A1X2G5X6_9FUNG</name>
<feature type="signal peptide" evidence="13">
    <location>
        <begin position="1"/>
        <end position="19"/>
    </location>
</feature>
<evidence type="ECO:0000256" key="5">
    <source>
        <dbReference type="ARBA" id="ARBA00022525"/>
    </source>
</evidence>
<keyword evidence="7 12" id="KW-0378">Hydrolase</keyword>
<dbReference type="UniPathway" id="UPA00696"/>
<dbReference type="Gene3D" id="3.40.50.1700">
    <property type="entry name" value="Glycoside hydrolase family 3 C-terminal domain"/>
    <property type="match status" value="1"/>
</dbReference>
<evidence type="ECO:0000256" key="2">
    <source>
        <dbReference type="ARBA" id="ARBA00004613"/>
    </source>
</evidence>
<dbReference type="PANTHER" id="PTHR42715:SF12">
    <property type="entry name" value="BETA-GLUCOSIDASE G-RELATED"/>
    <property type="match status" value="1"/>
</dbReference>
<comment type="pathway">
    <text evidence="3 12">Glycan metabolism; cellulose degradation.</text>
</comment>
<dbReference type="InterPro" id="IPR017853">
    <property type="entry name" value="GH"/>
</dbReference>
<organism evidence="15 16">
    <name type="scientific">Hesseltinella vesiculosa</name>
    <dbReference type="NCBI Taxonomy" id="101127"/>
    <lineage>
        <taxon>Eukaryota</taxon>
        <taxon>Fungi</taxon>
        <taxon>Fungi incertae sedis</taxon>
        <taxon>Mucoromycota</taxon>
        <taxon>Mucoromycotina</taxon>
        <taxon>Mucoromycetes</taxon>
        <taxon>Mucorales</taxon>
        <taxon>Cunninghamellaceae</taxon>
        <taxon>Hesseltinella</taxon>
    </lineage>
</organism>
<evidence type="ECO:0000256" key="4">
    <source>
        <dbReference type="ARBA" id="ARBA00005336"/>
    </source>
</evidence>
<comment type="subcellular location">
    <subcellularLocation>
        <location evidence="2">Secreted</location>
    </subcellularLocation>
</comment>
<comment type="caution">
    <text evidence="15">The sequence shown here is derived from an EMBL/GenBank/DDBJ whole genome shotgun (WGS) entry which is preliminary data.</text>
</comment>
<reference evidence="15 16" key="1">
    <citation type="submission" date="2016-07" db="EMBL/GenBank/DDBJ databases">
        <title>Pervasive Adenine N6-methylation of Active Genes in Fungi.</title>
        <authorList>
            <consortium name="DOE Joint Genome Institute"/>
            <person name="Mondo S.J."/>
            <person name="Dannebaum R.O."/>
            <person name="Kuo R.C."/>
            <person name="Labutti K."/>
            <person name="Haridas S."/>
            <person name="Kuo A."/>
            <person name="Salamov A."/>
            <person name="Ahrendt S.R."/>
            <person name="Lipzen A."/>
            <person name="Sullivan W."/>
            <person name="Andreopoulos W.B."/>
            <person name="Clum A."/>
            <person name="Lindquist E."/>
            <person name="Daum C."/>
            <person name="Ramamoorthy G.K."/>
            <person name="Gryganskyi A."/>
            <person name="Culley D."/>
            <person name="Magnuson J.K."/>
            <person name="James T.Y."/>
            <person name="O'Malley M.A."/>
            <person name="Stajich J.E."/>
            <person name="Spatafora J.W."/>
            <person name="Visel A."/>
            <person name="Grigoriev I.V."/>
        </authorList>
    </citation>
    <scope>NUCLEOTIDE SEQUENCE [LARGE SCALE GENOMIC DNA]</scope>
    <source>
        <strain evidence="15 16">NRRL 3301</strain>
    </source>
</reference>
<evidence type="ECO:0000313" key="16">
    <source>
        <dbReference type="Proteomes" id="UP000242146"/>
    </source>
</evidence>
<dbReference type="PRINTS" id="PR00133">
    <property type="entry name" value="GLHYDRLASE3"/>
</dbReference>
<feature type="domain" description="Fibronectin type III-like" evidence="14">
    <location>
        <begin position="633"/>
        <end position="700"/>
    </location>
</feature>
<evidence type="ECO:0000256" key="13">
    <source>
        <dbReference type="SAM" id="SignalP"/>
    </source>
</evidence>
<dbReference type="STRING" id="101127.A0A1X2G5X6"/>
<dbReference type="SUPFAM" id="SSF51445">
    <property type="entry name" value="(Trans)glycosidases"/>
    <property type="match status" value="1"/>
</dbReference>
<dbReference type="PROSITE" id="PS00775">
    <property type="entry name" value="GLYCOSYL_HYDROL_F3"/>
    <property type="match status" value="1"/>
</dbReference>
<sequence length="711" mass="76871">MKLKVVSILVACSLVGIKAQHTGSSADVSITPLSWEEAYAKAAVIVDKMSTQDKVNAVTGNGGSGPCVGNTFEVKGLFPSICFQDGPIAMRKTTNITVGVSGINAAASFDKQAIRQRGEYLGEEFRNKGAHVLLGPMMNNARTPESGRNFEGFGEDPYLAGVATQYSIEGIQSKGVMANAKHLIGNEQETFRTLESSNIGDKALNEIYLWPFERAIESGVVSMMCSYNKVNGTYACENDYILNQIVKGRLGFKGFIVSDWSATHSTADSANHGLDVNMPGPTEFGTKLLNAVQSGQVKEETLRDMVLRVVAAWYKMRQDTGFPAVTLNAKGQDVQGDHKKYVRQMGAASAVLLKNINATLPLQDTRLKSIAVVGTDASDSLIFDSDCGTFPCLTGTVAQGGGSASATYPYLVTPLEGIKTRAGKNIEVVDDNSDLNILGVGKKVKDADVAIVFSDVFTMEAFDRTTIHLQRNGNGLINTVADANMNTIVVINSPNAVLMPWIDHPNIKAVIWAGYPGQESGNALADVLFGDVNPSGRLPITIARNKNDYPAHAQFSLQVNYDEGVFGGYRWFDKHAIEPLFAFGHGLSYTNFAYANLVVTKVLDKHPNEGATSDILVRASVQVSNTGQRDGAEVAQAYIGFPAAANEPPKLLRGFEKVFIERGKAATVDFSFNRRELSVWENGNWQITPGTYILYIGASSRDIRQTGSFEF</sequence>
<proteinExistence type="inferred from homology"/>
<dbReference type="PANTHER" id="PTHR42715">
    <property type="entry name" value="BETA-GLUCOSIDASE"/>
    <property type="match status" value="1"/>
</dbReference>
<keyword evidence="16" id="KW-1185">Reference proteome</keyword>
<accession>A0A1X2G5X6</accession>
<evidence type="ECO:0000256" key="10">
    <source>
        <dbReference type="ARBA" id="ARBA00023326"/>
    </source>
</evidence>
<evidence type="ECO:0000259" key="14">
    <source>
        <dbReference type="SMART" id="SM01217"/>
    </source>
</evidence>
<dbReference type="SMART" id="SM01217">
    <property type="entry name" value="Fn3_like"/>
    <property type="match status" value="1"/>
</dbReference>
<dbReference type="Pfam" id="PF14310">
    <property type="entry name" value="Fn3-like"/>
    <property type="match status" value="1"/>
</dbReference>
<comment type="function">
    <text evidence="11">Beta-glucosidases are one of a number of cellulolytic enzymes involved in the degradation of cellulosic biomass. Catalyzes the last step releasing glucose from the inhibitory cellobiose.</text>
</comment>
<dbReference type="Gene3D" id="2.60.40.10">
    <property type="entry name" value="Immunoglobulins"/>
    <property type="match status" value="1"/>
</dbReference>
<keyword evidence="10 12" id="KW-0624">Polysaccharide degradation</keyword>
<evidence type="ECO:0000256" key="11">
    <source>
        <dbReference type="ARBA" id="ARBA00024983"/>
    </source>
</evidence>
<dbReference type="Proteomes" id="UP000242146">
    <property type="component" value="Unassembled WGS sequence"/>
</dbReference>
<dbReference type="InterPro" id="IPR013783">
    <property type="entry name" value="Ig-like_fold"/>
</dbReference>
<dbReference type="AlphaFoldDB" id="A0A1X2G5X6"/>
<evidence type="ECO:0000313" key="15">
    <source>
        <dbReference type="EMBL" id="ORX45884.1"/>
    </source>
</evidence>
<evidence type="ECO:0000256" key="6">
    <source>
        <dbReference type="ARBA" id="ARBA00022729"/>
    </source>
</evidence>
<evidence type="ECO:0000256" key="3">
    <source>
        <dbReference type="ARBA" id="ARBA00004987"/>
    </source>
</evidence>
<keyword evidence="5" id="KW-0964">Secreted</keyword>
<comment type="similarity">
    <text evidence="4 12">Belongs to the glycosyl hydrolase 3 family.</text>
</comment>
<dbReference type="SUPFAM" id="SSF52279">
    <property type="entry name" value="Beta-D-glucan exohydrolase, C-terminal domain"/>
    <property type="match status" value="1"/>
</dbReference>
<comment type="catalytic activity">
    <reaction evidence="1 12">
        <text>Hydrolysis of terminal, non-reducing beta-D-glucosyl residues with release of beta-D-glucose.</text>
        <dbReference type="EC" id="3.2.1.21"/>
    </reaction>
</comment>
<dbReference type="Gene3D" id="3.20.20.300">
    <property type="entry name" value="Glycoside hydrolase, family 3, N-terminal domain"/>
    <property type="match status" value="1"/>
</dbReference>
<dbReference type="InterPro" id="IPR002772">
    <property type="entry name" value="Glyco_hydro_3_C"/>
</dbReference>
<dbReference type="EMBL" id="MCGT01000040">
    <property type="protein sequence ID" value="ORX45884.1"/>
    <property type="molecule type" value="Genomic_DNA"/>
</dbReference>
<keyword evidence="8 12" id="KW-0119">Carbohydrate metabolism</keyword>
<keyword evidence="6 13" id="KW-0732">Signal</keyword>
<dbReference type="GO" id="GO:0030245">
    <property type="term" value="P:cellulose catabolic process"/>
    <property type="evidence" value="ECO:0007669"/>
    <property type="project" value="UniProtKB-UniPathway"/>
</dbReference>
<dbReference type="GO" id="GO:0008422">
    <property type="term" value="F:beta-glucosidase activity"/>
    <property type="evidence" value="ECO:0007669"/>
    <property type="project" value="UniProtKB-EC"/>
</dbReference>
<dbReference type="Pfam" id="PF01915">
    <property type="entry name" value="Glyco_hydro_3_C"/>
    <property type="match status" value="1"/>
</dbReference>
<dbReference type="FunFam" id="3.20.20.300:FF:000002">
    <property type="entry name" value="Probable beta-glucosidase"/>
    <property type="match status" value="1"/>
</dbReference>
<feature type="chain" id="PRO_5012055405" description="beta-glucosidase" evidence="13">
    <location>
        <begin position="20"/>
        <end position="711"/>
    </location>
</feature>
<protein>
    <recommendedName>
        <fullName evidence="12">beta-glucosidase</fullName>
        <ecNumber evidence="12">3.2.1.21</ecNumber>
    </recommendedName>
</protein>
<dbReference type="GO" id="GO:0005576">
    <property type="term" value="C:extracellular region"/>
    <property type="evidence" value="ECO:0007669"/>
    <property type="project" value="UniProtKB-SubCell"/>
</dbReference>
<gene>
    <name evidence="15" type="ORF">DM01DRAFT_1294240</name>
</gene>
<keyword evidence="9 12" id="KW-0326">Glycosidase</keyword>
<dbReference type="InterPro" id="IPR001764">
    <property type="entry name" value="Glyco_hydro_3_N"/>
</dbReference>